<gene>
    <name evidence="1" type="ORF">GON26_07300</name>
</gene>
<evidence type="ECO:0000313" key="2">
    <source>
        <dbReference type="Proteomes" id="UP000471501"/>
    </source>
</evidence>
<protein>
    <submittedName>
        <fullName evidence="1">Uncharacterized protein</fullName>
    </submittedName>
</protein>
<accession>A0A6I4NSR2</accession>
<sequence length="223" mass="24013">MPNYTLKITFTSDQLKTLLASETKVVLAKTSQGSNPNVVWQAFLPQQNNLISWNDQYGIYASHSPITNGTVLNQLAATPAGIPVGNLYSLQNSSAILGPITGGQSGSFAIANHITSKDFLTFGLYLNAVINQSECTGNAISATAVSMSETLYIKPPDTIHIWLASQVMGNTVLTPISSPVTQIKCSKKQHTIALQYDAVSGKFLNTASIIHHKSSIQHTYTFL</sequence>
<dbReference type="Proteomes" id="UP000471501">
    <property type="component" value="Unassembled WGS sequence"/>
</dbReference>
<name>A0A6I4NSR2_9FLAO</name>
<dbReference type="AlphaFoldDB" id="A0A6I4NSR2"/>
<comment type="caution">
    <text evidence="1">The sequence shown here is derived from an EMBL/GenBank/DDBJ whole genome shotgun (WGS) entry which is preliminary data.</text>
</comment>
<reference evidence="1 2" key="1">
    <citation type="submission" date="2019-12" db="EMBL/GenBank/DDBJ databases">
        <authorList>
            <person name="Kim Y.S."/>
        </authorList>
    </citation>
    <scope>NUCLEOTIDE SEQUENCE [LARGE SCALE GENOMIC DNA]</scope>
    <source>
        <strain evidence="1 2">GA093</strain>
    </source>
</reference>
<proteinExistence type="predicted"/>
<dbReference type="EMBL" id="WSTB01000003">
    <property type="protein sequence ID" value="MWB94164.1"/>
    <property type="molecule type" value="Genomic_DNA"/>
</dbReference>
<evidence type="ECO:0000313" key="1">
    <source>
        <dbReference type="EMBL" id="MWB94164.1"/>
    </source>
</evidence>
<organism evidence="1 2">
    <name type="scientific">Flavobacterium hydrocarbonoxydans</name>
    <dbReference type="NCBI Taxonomy" id="2683249"/>
    <lineage>
        <taxon>Bacteria</taxon>
        <taxon>Pseudomonadati</taxon>
        <taxon>Bacteroidota</taxon>
        <taxon>Flavobacteriia</taxon>
        <taxon>Flavobacteriales</taxon>
        <taxon>Flavobacteriaceae</taxon>
        <taxon>Flavobacterium</taxon>
    </lineage>
</organism>
<keyword evidence="2" id="KW-1185">Reference proteome</keyword>
<dbReference type="RefSeq" id="WP_160374088.1">
    <property type="nucleotide sequence ID" value="NZ_WSTB01000003.1"/>
</dbReference>